<dbReference type="RefSeq" id="WP_111591363.1">
    <property type="nucleotide sequence ID" value="NZ_QLMA01000002.1"/>
</dbReference>
<dbReference type="GO" id="GO:0000160">
    <property type="term" value="P:phosphorelay signal transduction system"/>
    <property type="evidence" value="ECO:0007669"/>
    <property type="project" value="InterPro"/>
</dbReference>
<name>A0A327W6Y3_9BACT</name>
<dbReference type="Proteomes" id="UP000249819">
    <property type="component" value="Unassembled WGS sequence"/>
</dbReference>
<evidence type="ECO:0000256" key="1">
    <source>
        <dbReference type="ARBA" id="ARBA00022553"/>
    </source>
</evidence>
<comment type="caution">
    <text evidence="4">The sequence shown here is derived from an EMBL/GenBank/DDBJ whole genome shotgun (WGS) entry which is preliminary data.</text>
</comment>
<dbReference type="PROSITE" id="PS50110">
    <property type="entry name" value="RESPONSE_REGULATORY"/>
    <property type="match status" value="1"/>
</dbReference>
<dbReference type="InterPro" id="IPR001789">
    <property type="entry name" value="Sig_transdc_resp-reg_receiver"/>
</dbReference>
<dbReference type="InterPro" id="IPR011006">
    <property type="entry name" value="CheY-like_superfamily"/>
</dbReference>
<evidence type="ECO:0000256" key="2">
    <source>
        <dbReference type="PROSITE-ProRule" id="PRU00169"/>
    </source>
</evidence>
<sequence>MIKAIIIDDERNSRDIIALMLAKYCPFVTIADMASDCADGIEKIRRHQPQLVFLDLEMPDGIGFDILSGTQADIPFEAIFVTAFEKKFLHIIRFSEVELILKPIDKESLLQAVNAVSARISAASNTRRYDVLMQNFNHNQATDWQMIVPDQQQTEHIISISDIIYFEAVDEFAVFYMGDGQAISAAAGFRYYQELFSGLRFYQLNNSQMVQLSAVTRISGDGSKVILRNGATLDITERRKKDLILRLQ</sequence>
<dbReference type="PANTHER" id="PTHR44591">
    <property type="entry name" value="STRESS RESPONSE REGULATOR PROTEIN 1"/>
    <property type="match status" value="1"/>
</dbReference>
<dbReference type="SMART" id="SM00448">
    <property type="entry name" value="REC"/>
    <property type="match status" value="1"/>
</dbReference>
<keyword evidence="1 2" id="KW-0597">Phosphoprotein</keyword>
<dbReference type="Pfam" id="PF00072">
    <property type="entry name" value="Response_reg"/>
    <property type="match status" value="1"/>
</dbReference>
<dbReference type="Gene3D" id="3.40.50.2300">
    <property type="match status" value="1"/>
</dbReference>
<dbReference type="OrthoDB" id="1646880at2"/>
<feature type="domain" description="Response regulatory" evidence="3">
    <location>
        <begin position="3"/>
        <end position="117"/>
    </location>
</feature>
<feature type="modified residue" description="4-aspartylphosphate" evidence="2">
    <location>
        <position position="55"/>
    </location>
</feature>
<dbReference type="AlphaFoldDB" id="A0A327W6Y3"/>
<evidence type="ECO:0000259" key="3">
    <source>
        <dbReference type="PROSITE" id="PS50110"/>
    </source>
</evidence>
<dbReference type="SMART" id="SM00850">
    <property type="entry name" value="LytTR"/>
    <property type="match status" value="1"/>
</dbReference>
<protein>
    <submittedName>
        <fullName evidence="4">Two-component system LytT family response regulator</fullName>
    </submittedName>
</protein>
<keyword evidence="5" id="KW-1185">Reference proteome</keyword>
<evidence type="ECO:0000313" key="4">
    <source>
        <dbReference type="EMBL" id="RAJ85721.1"/>
    </source>
</evidence>
<gene>
    <name evidence="4" type="ORF">CLV59_102426</name>
</gene>
<dbReference type="InterPro" id="IPR007492">
    <property type="entry name" value="LytTR_DNA-bd_dom"/>
</dbReference>
<dbReference type="Gene3D" id="2.40.50.1020">
    <property type="entry name" value="LytTr DNA-binding domain"/>
    <property type="match status" value="1"/>
</dbReference>
<dbReference type="GO" id="GO:0003677">
    <property type="term" value="F:DNA binding"/>
    <property type="evidence" value="ECO:0007669"/>
    <property type="project" value="InterPro"/>
</dbReference>
<dbReference type="InterPro" id="IPR050595">
    <property type="entry name" value="Bact_response_regulator"/>
</dbReference>
<dbReference type="EMBL" id="QLMA01000002">
    <property type="protein sequence ID" value="RAJ85721.1"/>
    <property type="molecule type" value="Genomic_DNA"/>
</dbReference>
<accession>A0A327W6Y3</accession>
<dbReference type="Pfam" id="PF04397">
    <property type="entry name" value="LytTR"/>
    <property type="match status" value="1"/>
</dbReference>
<organism evidence="4 5">
    <name type="scientific">Chitinophaga dinghuensis</name>
    <dbReference type="NCBI Taxonomy" id="1539050"/>
    <lineage>
        <taxon>Bacteria</taxon>
        <taxon>Pseudomonadati</taxon>
        <taxon>Bacteroidota</taxon>
        <taxon>Chitinophagia</taxon>
        <taxon>Chitinophagales</taxon>
        <taxon>Chitinophagaceae</taxon>
        <taxon>Chitinophaga</taxon>
    </lineage>
</organism>
<dbReference type="PANTHER" id="PTHR44591:SF3">
    <property type="entry name" value="RESPONSE REGULATORY DOMAIN-CONTAINING PROTEIN"/>
    <property type="match status" value="1"/>
</dbReference>
<dbReference type="SUPFAM" id="SSF52172">
    <property type="entry name" value="CheY-like"/>
    <property type="match status" value="1"/>
</dbReference>
<proteinExistence type="predicted"/>
<evidence type="ECO:0000313" key="5">
    <source>
        <dbReference type="Proteomes" id="UP000249819"/>
    </source>
</evidence>
<reference evidence="4 5" key="1">
    <citation type="submission" date="2018-06" db="EMBL/GenBank/DDBJ databases">
        <title>Genomic Encyclopedia of Archaeal and Bacterial Type Strains, Phase II (KMG-II): from individual species to whole genera.</title>
        <authorList>
            <person name="Goeker M."/>
        </authorList>
    </citation>
    <scope>NUCLEOTIDE SEQUENCE [LARGE SCALE GENOMIC DNA]</scope>
    <source>
        <strain evidence="4 5">DSM 29821</strain>
    </source>
</reference>